<keyword evidence="2" id="KW-1185">Reference proteome</keyword>
<dbReference type="Pfam" id="PF13385">
    <property type="entry name" value="Laminin_G_3"/>
    <property type="match status" value="1"/>
</dbReference>
<dbReference type="InterPro" id="IPR013320">
    <property type="entry name" value="ConA-like_dom_sf"/>
</dbReference>
<sequence length="221" mass="25304">MKRVSHYVMNLSLVLMFISCSGVSRDNGKIVWVMSDLLQSKEGVLVNGNPKLIESPYGKAVEFDGVDDALFLEDMPIKNLNEFTVEMIIRFDKGGFEEQRYFHTGTVSKDRSLMEMRSGEDTWYLDGMFESKEKWVVLMSPEYSHPLGEWYHIAFTVKDGEQATYVNGKKELEGNVEYKPITEGQTSIGVRQNKLSWFKGAIYSITITDKYLNSKDFTGIK</sequence>
<proteinExistence type="predicted"/>
<evidence type="ECO:0000313" key="1">
    <source>
        <dbReference type="EMBL" id="MCH4553444.1"/>
    </source>
</evidence>
<gene>
    <name evidence="1" type="ORF">MKW35_12510</name>
</gene>
<reference evidence="1" key="1">
    <citation type="submission" date="2022-02" db="EMBL/GenBank/DDBJ databases">
        <title>Aestuariibaculum sp., a marine bacterium isolated from sediment in Guangxi.</title>
        <authorList>
            <person name="Ying J."/>
        </authorList>
    </citation>
    <scope>NUCLEOTIDE SEQUENCE</scope>
    <source>
        <strain evidence="1">L182</strain>
    </source>
</reference>
<dbReference type="PROSITE" id="PS51257">
    <property type="entry name" value="PROKAR_LIPOPROTEIN"/>
    <property type="match status" value="1"/>
</dbReference>
<name>A0ABS9RMV7_9FLAO</name>
<dbReference type="SUPFAM" id="SSF49899">
    <property type="entry name" value="Concanavalin A-like lectins/glucanases"/>
    <property type="match status" value="1"/>
</dbReference>
<organism evidence="1 2">
    <name type="scientific">Aestuariibaculum lutulentum</name>
    <dbReference type="NCBI Taxonomy" id="2920935"/>
    <lineage>
        <taxon>Bacteria</taxon>
        <taxon>Pseudomonadati</taxon>
        <taxon>Bacteroidota</taxon>
        <taxon>Flavobacteriia</taxon>
        <taxon>Flavobacteriales</taxon>
        <taxon>Flavobacteriaceae</taxon>
    </lineage>
</organism>
<evidence type="ECO:0000313" key="2">
    <source>
        <dbReference type="Proteomes" id="UP001156141"/>
    </source>
</evidence>
<protein>
    <submittedName>
        <fullName evidence="1">LamG domain-containing protein</fullName>
    </submittedName>
</protein>
<dbReference type="EMBL" id="JAKVQD010000005">
    <property type="protein sequence ID" value="MCH4553444.1"/>
    <property type="molecule type" value="Genomic_DNA"/>
</dbReference>
<comment type="caution">
    <text evidence="1">The sequence shown here is derived from an EMBL/GenBank/DDBJ whole genome shotgun (WGS) entry which is preliminary data.</text>
</comment>
<accession>A0ABS9RMV7</accession>
<dbReference type="Proteomes" id="UP001156141">
    <property type="component" value="Unassembled WGS sequence"/>
</dbReference>
<dbReference type="Gene3D" id="2.60.120.200">
    <property type="match status" value="1"/>
</dbReference>
<dbReference type="RefSeq" id="WP_240574470.1">
    <property type="nucleotide sequence ID" value="NZ_CP136709.1"/>
</dbReference>